<organism evidence="5 6">
    <name type="scientific">Paenibacillus taihuensis</name>
    <dbReference type="NCBI Taxonomy" id="1156355"/>
    <lineage>
        <taxon>Bacteria</taxon>
        <taxon>Bacillati</taxon>
        <taxon>Bacillota</taxon>
        <taxon>Bacilli</taxon>
        <taxon>Bacillales</taxon>
        <taxon>Paenibacillaceae</taxon>
        <taxon>Paenibacillus</taxon>
    </lineage>
</organism>
<dbReference type="Pfam" id="PF02311">
    <property type="entry name" value="AraC_binding"/>
    <property type="match status" value="1"/>
</dbReference>
<dbReference type="InterPro" id="IPR020449">
    <property type="entry name" value="Tscrpt_reg_AraC-type_HTH"/>
</dbReference>
<reference evidence="5 6" key="1">
    <citation type="submission" date="2018-08" db="EMBL/GenBank/DDBJ databases">
        <title>Genomic Encyclopedia of Type Strains, Phase III (KMG-III): the genomes of soil and plant-associated and newly described type strains.</title>
        <authorList>
            <person name="Whitman W."/>
        </authorList>
    </citation>
    <scope>NUCLEOTIDE SEQUENCE [LARGE SCALE GENOMIC DNA]</scope>
    <source>
        <strain evidence="5 6">CGMCC 1.10966</strain>
    </source>
</reference>
<dbReference type="SUPFAM" id="SSF51215">
    <property type="entry name" value="Regulatory protein AraC"/>
    <property type="match status" value="1"/>
</dbReference>
<dbReference type="SMART" id="SM00342">
    <property type="entry name" value="HTH_ARAC"/>
    <property type="match status" value="1"/>
</dbReference>
<feature type="domain" description="HTH araC/xylS-type" evidence="4">
    <location>
        <begin position="352"/>
        <end position="455"/>
    </location>
</feature>
<dbReference type="EMBL" id="QTTN01000031">
    <property type="protein sequence ID" value="REE69700.1"/>
    <property type="molecule type" value="Genomic_DNA"/>
</dbReference>
<gene>
    <name evidence="5" type="ORF">A8990_13119</name>
</gene>
<dbReference type="PROSITE" id="PS00041">
    <property type="entry name" value="HTH_ARAC_FAMILY_1"/>
    <property type="match status" value="1"/>
</dbReference>
<keyword evidence="2" id="KW-0238">DNA-binding</keyword>
<dbReference type="PANTHER" id="PTHR43280:SF28">
    <property type="entry name" value="HTH-TYPE TRANSCRIPTIONAL ACTIVATOR RHAS"/>
    <property type="match status" value="1"/>
</dbReference>
<dbReference type="GO" id="GO:0003700">
    <property type="term" value="F:DNA-binding transcription factor activity"/>
    <property type="evidence" value="ECO:0007669"/>
    <property type="project" value="InterPro"/>
</dbReference>
<evidence type="ECO:0000313" key="6">
    <source>
        <dbReference type="Proteomes" id="UP000256304"/>
    </source>
</evidence>
<dbReference type="RefSeq" id="WP_116191191.1">
    <property type="nucleotide sequence ID" value="NZ_QTTN01000031.1"/>
</dbReference>
<dbReference type="OrthoDB" id="247151at2"/>
<evidence type="ECO:0000256" key="1">
    <source>
        <dbReference type="ARBA" id="ARBA00023015"/>
    </source>
</evidence>
<protein>
    <submittedName>
        <fullName evidence="5">AraC-like protein</fullName>
    </submittedName>
</protein>
<dbReference type="InterPro" id="IPR014710">
    <property type="entry name" value="RmlC-like_jellyroll"/>
</dbReference>
<keyword evidence="3" id="KW-0804">Transcription</keyword>
<name>A0A3D9R350_9BACL</name>
<dbReference type="InterPro" id="IPR037923">
    <property type="entry name" value="HTH-like"/>
</dbReference>
<dbReference type="PRINTS" id="PR00032">
    <property type="entry name" value="HTHARAC"/>
</dbReference>
<dbReference type="AlphaFoldDB" id="A0A3D9R350"/>
<keyword evidence="6" id="KW-1185">Reference proteome</keyword>
<sequence>MGEYFEPGDELCVELHAMPNLHFSFQIYGIHWRSVLQNWSYAEHEHPLLELNLVLEGTQVTRVGDVEYVQGPGDLLLIPPGRRHASRSEGSDGMSFFCLHLNIDDPFILDPFYHLTDILNARDSELTMRLRPLLDNFIEEVSSSSGLSSTHHRVKMKANALSLIAALSEMLIHDGSGFVNREFSDAEKRTMLGAVMMREQTLMEKRVQDLFYGTLGAEASKIYEALLPSYRWISVCSISRQDTLYWDNKHRAFAGSLLEEVLSSLGSVVIIDDLLMTAIVFSNQISVPPVEQKMLEAEKRLQQNVDPNLRLGFGGIASDLREVGSMYEQSLMAFSADSMDTTSGCRTIEFVNRIIRLAMNRLETEYASKNISLGLLAESLDVSPNYLSALFTTETGMTFTQHLTRIRMEHAKRLLNETRLKIYQICNEVGYSDQAYFSRLFKSLEGRSPFDYREHSRIPGNNFDL</sequence>
<evidence type="ECO:0000256" key="2">
    <source>
        <dbReference type="ARBA" id="ARBA00023125"/>
    </source>
</evidence>
<dbReference type="InterPro" id="IPR003313">
    <property type="entry name" value="AraC-bd"/>
</dbReference>
<keyword evidence="1" id="KW-0805">Transcription regulation</keyword>
<dbReference type="InterPro" id="IPR018060">
    <property type="entry name" value="HTH_AraC"/>
</dbReference>
<evidence type="ECO:0000256" key="3">
    <source>
        <dbReference type="ARBA" id="ARBA00023163"/>
    </source>
</evidence>
<dbReference type="PROSITE" id="PS01124">
    <property type="entry name" value="HTH_ARAC_FAMILY_2"/>
    <property type="match status" value="1"/>
</dbReference>
<evidence type="ECO:0000259" key="4">
    <source>
        <dbReference type="PROSITE" id="PS01124"/>
    </source>
</evidence>
<dbReference type="Gene3D" id="2.60.120.10">
    <property type="entry name" value="Jelly Rolls"/>
    <property type="match status" value="1"/>
</dbReference>
<comment type="caution">
    <text evidence="5">The sequence shown here is derived from an EMBL/GenBank/DDBJ whole genome shotgun (WGS) entry which is preliminary data.</text>
</comment>
<evidence type="ECO:0000313" key="5">
    <source>
        <dbReference type="EMBL" id="REE69700.1"/>
    </source>
</evidence>
<dbReference type="Proteomes" id="UP000256304">
    <property type="component" value="Unassembled WGS sequence"/>
</dbReference>
<dbReference type="InterPro" id="IPR009057">
    <property type="entry name" value="Homeodomain-like_sf"/>
</dbReference>
<dbReference type="Pfam" id="PF12833">
    <property type="entry name" value="HTH_18"/>
    <property type="match status" value="1"/>
</dbReference>
<dbReference type="InterPro" id="IPR018062">
    <property type="entry name" value="HTH_AraC-typ_CS"/>
</dbReference>
<dbReference type="Gene3D" id="1.10.10.60">
    <property type="entry name" value="Homeodomain-like"/>
    <property type="match status" value="2"/>
</dbReference>
<proteinExistence type="predicted"/>
<dbReference type="SUPFAM" id="SSF46689">
    <property type="entry name" value="Homeodomain-like"/>
    <property type="match status" value="1"/>
</dbReference>
<dbReference type="GO" id="GO:0043565">
    <property type="term" value="F:sequence-specific DNA binding"/>
    <property type="evidence" value="ECO:0007669"/>
    <property type="project" value="InterPro"/>
</dbReference>
<accession>A0A3D9R350</accession>
<dbReference type="PANTHER" id="PTHR43280">
    <property type="entry name" value="ARAC-FAMILY TRANSCRIPTIONAL REGULATOR"/>
    <property type="match status" value="1"/>
</dbReference>